<evidence type="ECO:0000256" key="2">
    <source>
        <dbReference type="ARBA" id="ARBA00022692"/>
    </source>
</evidence>
<protein>
    <submittedName>
        <fullName evidence="12">Neuropeptides capa receptor (inferred by orthology to a D. melanogaster protein)</fullName>
    </submittedName>
</protein>
<feature type="transmembrane region" description="Helical" evidence="9">
    <location>
        <begin position="90"/>
        <end position="120"/>
    </location>
</feature>
<keyword evidence="7 8" id="KW-0807">Transducer</keyword>
<evidence type="ECO:0000256" key="1">
    <source>
        <dbReference type="ARBA" id="ARBA00004141"/>
    </source>
</evidence>
<evidence type="ECO:0000259" key="10">
    <source>
        <dbReference type="PROSITE" id="PS50262"/>
    </source>
</evidence>
<evidence type="ECO:0000313" key="11">
    <source>
        <dbReference type="Proteomes" id="UP000035680"/>
    </source>
</evidence>
<dbReference type="SMART" id="SM01381">
    <property type="entry name" value="7TM_GPCR_Srsx"/>
    <property type="match status" value="1"/>
</dbReference>
<evidence type="ECO:0000256" key="8">
    <source>
        <dbReference type="RuleBase" id="RU000688"/>
    </source>
</evidence>
<reference evidence="12" key="2">
    <citation type="submission" date="2015-08" db="UniProtKB">
        <authorList>
            <consortium name="WormBaseParasite"/>
        </authorList>
    </citation>
    <scope>IDENTIFICATION</scope>
</reference>
<keyword evidence="4 8" id="KW-0297">G-protein coupled receptor</keyword>
<keyword evidence="2 8" id="KW-0812">Transmembrane</keyword>
<dbReference type="STRING" id="75913.A0A0K0FU11"/>
<evidence type="ECO:0000256" key="5">
    <source>
        <dbReference type="ARBA" id="ARBA00023136"/>
    </source>
</evidence>
<dbReference type="PANTHER" id="PTHR24243:SF208">
    <property type="entry name" value="PYROKININ-1 RECEPTOR"/>
    <property type="match status" value="1"/>
</dbReference>
<organism evidence="11 12">
    <name type="scientific">Strongyloides venezuelensis</name>
    <name type="common">Threadworm</name>
    <dbReference type="NCBI Taxonomy" id="75913"/>
    <lineage>
        <taxon>Eukaryota</taxon>
        <taxon>Metazoa</taxon>
        <taxon>Ecdysozoa</taxon>
        <taxon>Nematoda</taxon>
        <taxon>Chromadorea</taxon>
        <taxon>Rhabditida</taxon>
        <taxon>Tylenchina</taxon>
        <taxon>Panagrolaimomorpha</taxon>
        <taxon>Strongyloidoidea</taxon>
        <taxon>Strongyloididae</taxon>
        <taxon>Strongyloides</taxon>
    </lineage>
</organism>
<feature type="transmembrane region" description="Helical" evidence="9">
    <location>
        <begin position="468"/>
        <end position="490"/>
    </location>
</feature>
<dbReference type="Proteomes" id="UP000035680">
    <property type="component" value="Unassembled WGS sequence"/>
</dbReference>
<proteinExistence type="inferred from homology"/>
<dbReference type="Pfam" id="PF00001">
    <property type="entry name" value="7tm_1"/>
    <property type="match status" value="2"/>
</dbReference>
<feature type="transmembrane region" description="Helical" evidence="9">
    <location>
        <begin position="427"/>
        <end position="448"/>
    </location>
</feature>
<feature type="transmembrane region" description="Helical" evidence="9">
    <location>
        <begin position="297"/>
        <end position="319"/>
    </location>
</feature>
<evidence type="ECO:0000256" key="4">
    <source>
        <dbReference type="ARBA" id="ARBA00023040"/>
    </source>
</evidence>
<dbReference type="PROSITE" id="PS00237">
    <property type="entry name" value="G_PROTEIN_RECEP_F1_1"/>
    <property type="match status" value="1"/>
</dbReference>
<evidence type="ECO:0000256" key="3">
    <source>
        <dbReference type="ARBA" id="ARBA00022989"/>
    </source>
</evidence>
<dbReference type="InterPro" id="IPR017452">
    <property type="entry name" value="GPCR_Rhodpsn_7TM"/>
</dbReference>
<keyword evidence="6 8" id="KW-0675">Receptor</keyword>
<dbReference type="SUPFAM" id="SSF81321">
    <property type="entry name" value="Family A G protein-coupled receptor-like"/>
    <property type="match status" value="1"/>
</dbReference>
<dbReference type="GO" id="GO:0004930">
    <property type="term" value="F:G protein-coupled receptor activity"/>
    <property type="evidence" value="ECO:0007669"/>
    <property type="project" value="UniProtKB-KW"/>
</dbReference>
<dbReference type="AlphaFoldDB" id="A0A0K0FU11"/>
<sequence>MCSRMPDVKLLIRSQQFMSDSRLAGMDGHYVINSKGHNVSAYSLGIEELEKHCYDEKVANFAHLLKIAANTLGSSENCTEVVDQELSKSAIFYIQLILSFIFIGVCIIGSIGNLLTVLVINKTKSLHNQTNYFLASLACSDLFLILIGVPFDLISIWHPRRHLNISYYCEITSTSISLFTFASILVIVSLTAERFVAICYPLSLRSRFDKRMALNVIYGAWIIALIPSIYIGMQFKIVSKDFCGFNREIEFFTDYNVQQTENDTEITSDEDIISKYRENIFGSCDFVRNDNSIINKYTFEIMLIVTFVMPVIFIFYCYVRILQTLSNITSYHVPISAKASIISNGNFNESNGNRFTQSQYISNSKNLEQMPLHSGTRKSISQSCKLKSSVNKHKMTQKDSSSAISTPYLTVHSGTDRILSNQRAQKVVMKMLITVTAVFFLCYLPYHIERLIVIHGGDFCDNSIWCRLLYPITGLLQYVSAMLNPFIYNLMSVRFRNGFRTIVRNMFGQVKGKQIKKRACSGDEFRVQQQKKVNI</sequence>
<keyword evidence="11" id="KW-1185">Reference proteome</keyword>
<dbReference type="PROSITE" id="PS50262">
    <property type="entry name" value="G_PROTEIN_RECEP_F1_2"/>
    <property type="match status" value="1"/>
</dbReference>
<name>A0A0K0FU11_STRVS</name>
<evidence type="ECO:0000313" key="12">
    <source>
        <dbReference type="WBParaSite" id="SVE_1582300.1"/>
    </source>
</evidence>
<dbReference type="Gene3D" id="1.20.1070.10">
    <property type="entry name" value="Rhodopsin 7-helix transmembrane proteins"/>
    <property type="match status" value="1"/>
</dbReference>
<dbReference type="InterPro" id="IPR000276">
    <property type="entry name" value="GPCR_Rhodpsn"/>
</dbReference>
<dbReference type="PANTHER" id="PTHR24243">
    <property type="entry name" value="G-PROTEIN COUPLED RECEPTOR"/>
    <property type="match status" value="1"/>
</dbReference>
<reference evidence="11" key="1">
    <citation type="submission" date="2014-07" db="EMBL/GenBank/DDBJ databases">
        <authorList>
            <person name="Martin A.A"/>
            <person name="De Silva N."/>
        </authorList>
    </citation>
    <scope>NUCLEOTIDE SEQUENCE</scope>
</reference>
<evidence type="ECO:0000256" key="6">
    <source>
        <dbReference type="ARBA" id="ARBA00023170"/>
    </source>
</evidence>
<accession>A0A0K0FU11</accession>
<dbReference type="WBParaSite" id="SVE_1582300.1">
    <property type="protein sequence ID" value="SVE_1582300.1"/>
    <property type="gene ID" value="SVE_1582300"/>
</dbReference>
<dbReference type="GO" id="GO:0005886">
    <property type="term" value="C:plasma membrane"/>
    <property type="evidence" value="ECO:0007669"/>
    <property type="project" value="TreeGrafter"/>
</dbReference>
<evidence type="ECO:0000256" key="7">
    <source>
        <dbReference type="ARBA" id="ARBA00023224"/>
    </source>
</evidence>
<feature type="domain" description="G-protein coupled receptors family 1 profile" evidence="10">
    <location>
        <begin position="112"/>
        <end position="488"/>
    </location>
</feature>
<keyword evidence="5 9" id="KW-0472">Membrane</keyword>
<comment type="subcellular location">
    <subcellularLocation>
        <location evidence="1">Membrane</location>
        <topology evidence="1">Multi-pass membrane protein</topology>
    </subcellularLocation>
</comment>
<feature type="transmembrane region" description="Helical" evidence="9">
    <location>
        <begin position="132"/>
        <end position="156"/>
    </location>
</feature>
<evidence type="ECO:0000256" key="9">
    <source>
        <dbReference type="SAM" id="Phobius"/>
    </source>
</evidence>
<dbReference type="PRINTS" id="PR00237">
    <property type="entry name" value="GPCRRHODOPSN"/>
</dbReference>
<feature type="transmembrane region" description="Helical" evidence="9">
    <location>
        <begin position="176"/>
        <end position="200"/>
    </location>
</feature>
<feature type="transmembrane region" description="Helical" evidence="9">
    <location>
        <begin position="212"/>
        <end position="231"/>
    </location>
</feature>
<comment type="similarity">
    <text evidence="8">Belongs to the G-protein coupled receptor 1 family.</text>
</comment>
<keyword evidence="3 9" id="KW-1133">Transmembrane helix</keyword>